<dbReference type="Proteomes" id="UP000182101">
    <property type="component" value="Plasmid pAMCP48-600"/>
</dbReference>
<proteinExistence type="predicted"/>
<evidence type="ECO:0000313" key="1">
    <source>
        <dbReference type="EMBL" id="APD92349.1"/>
    </source>
</evidence>
<accession>A0AAC9JEW7</accession>
<geneLocation type="plasmid" evidence="2">
    <name>pamcp48-600</name>
</geneLocation>
<dbReference type="AlphaFoldDB" id="A0AAC9JEW7"/>
<organism evidence="1 2">
    <name type="scientific">Alteromonas mediterranea</name>
    <dbReference type="NCBI Taxonomy" id="314275"/>
    <lineage>
        <taxon>Bacteria</taxon>
        <taxon>Pseudomonadati</taxon>
        <taxon>Pseudomonadota</taxon>
        <taxon>Gammaproteobacteria</taxon>
        <taxon>Alteromonadales</taxon>
        <taxon>Alteromonadaceae</taxon>
        <taxon>Alteromonas/Salinimonas group</taxon>
        <taxon>Alteromonas</taxon>
    </lineage>
</organism>
<keyword evidence="1" id="KW-0614">Plasmid</keyword>
<dbReference type="EMBL" id="CP018025">
    <property type="protein sequence ID" value="APD92349.1"/>
    <property type="molecule type" value="Genomic_DNA"/>
</dbReference>
<sequence>MKSNPVLTDKNHADMDVFLGEVLERHKAGELEKSQAIGILAHVMAALDLDNYDEAVKWFEQGRKFIQQDYLG</sequence>
<name>A0AAC9JEW7_9ALTE</name>
<reference evidence="1 2" key="1">
    <citation type="submission" date="2016-11" db="EMBL/GenBank/DDBJ databases">
        <title>Networking in microbes: conjugative elements and plasmids in the genus Alteromonas.</title>
        <authorList>
            <person name="Lopez-Perez M."/>
            <person name="Ramon-Marco N."/>
            <person name="Rodriguez-Valera F."/>
        </authorList>
    </citation>
    <scope>NUCLEOTIDE SEQUENCE [LARGE SCALE GENOMIC DNA]</scope>
    <source>
        <strain evidence="1 2">CP48</strain>
        <plasmid evidence="2">pamcp48-600</plasmid>
    </source>
</reference>
<evidence type="ECO:0000313" key="2">
    <source>
        <dbReference type="Proteomes" id="UP000182101"/>
    </source>
</evidence>
<dbReference type="RefSeq" id="WP_071960963.1">
    <property type="nucleotide sequence ID" value="NZ_CP018025.1"/>
</dbReference>
<protein>
    <submittedName>
        <fullName evidence="1">Uncharacterized protein</fullName>
    </submittedName>
</protein>
<gene>
    <name evidence="1" type="ORF">BM524_20825</name>
</gene>